<dbReference type="KEGG" id="csq:CSCA_1109"/>
<evidence type="ECO:0000313" key="3">
    <source>
        <dbReference type="Proteomes" id="UP000033115"/>
    </source>
</evidence>
<protein>
    <submittedName>
        <fullName evidence="2">Uncharacterized protein</fullName>
    </submittedName>
</protein>
<evidence type="ECO:0000313" key="2">
    <source>
        <dbReference type="EMBL" id="AKA68234.1"/>
    </source>
</evidence>
<feature type="compositionally biased region" description="Basic and acidic residues" evidence="1">
    <location>
        <begin position="44"/>
        <end position="58"/>
    </location>
</feature>
<evidence type="ECO:0000256" key="1">
    <source>
        <dbReference type="SAM" id="MobiDB-lite"/>
    </source>
</evidence>
<sequence>MKIGGVSNVLNKNIASVLLNKNNTTNSQNSPFEKQKSQIQKQINDVEKSNISKEEKASKIKGLEKSLQDIEEKEMAEKAQKVLQNSDAENIKPKKESENSEKTKVENDEGNQVLNKDVMYGLTSASSHMKVGKVAYAVYKDAMLRGKMDVAQRAFSYTSNELNESRKSTKLVAKAINEYKKQLERIKKNDHSNDNKDNISIDAIKEAVTDTKKEISTNINIKEANIVSDSNKPVNTNTKNKNS</sequence>
<dbReference type="EMBL" id="CP009933">
    <property type="protein sequence ID" value="AKA68234.1"/>
    <property type="molecule type" value="Genomic_DNA"/>
</dbReference>
<feature type="compositionally biased region" description="Polar residues" evidence="1">
    <location>
        <begin position="21"/>
        <end position="43"/>
    </location>
</feature>
<feature type="compositionally biased region" description="Basic and acidic residues" evidence="1">
    <location>
        <begin position="89"/>
        <end position="107"/>
    </location>
</feature>
<organism evidence="2 3">
    <name type="scientific">Clostridium scatologenes</name>
    <dbReference type="NCBI Taxonomy" id="1548"/>
    <lineage>
        <taxon>Bacteria</taxon>
        <taxon>Bacillati</taxon>
        <taxon>Bacillota</taxon>
        <taxon>Clostridia</taxon>
        <taxon>Eubacteriales</taxon>
        <taxon>Clostridiaceae</taxon>
        <taxon>Clostridium</taxon>
    </lineage>
</organism>
<dbReference type="RefSeq" id="WP_029159718.1">
    <property type="nucleotide sequence ID" value="NZ_CP009933.1"/>
</dbReference>
<gene>
    <name evidence="2" type="ORF">CSCA_1109</name>
</gene>
<keyword evidence="3" id="KW-1185">Reference proteome</keyword>
<feature type="region of interest" description="Disordered" evidence="1">
    <location>
        <begin position="21"/>
        <end position="58"/>
    </location>
</feature>
<accession>A0A0E3M702</accession>
<dbReference type="STRING" id="1548.CSCA_1109"/>
<dbReference type="Proteomes" id="UP000033115">
    <property type="component" value="Chromosome"/>
</dbReference>
<proteinExistence type="predicted"/>
<feature type="region of interest" description="Disordered" evidence="1">
    <location>
        <begin position="76"/>
        <end position="109"/>
    </location>
</feature>
<dbReference type="AlphaFoldDB" id="A0A0E3M702"/>
<name>A0A0E3M702_CLOSL</name>
<reference evidence="2 3" key="1">
    <citation type="journal article" date="2015" name="J. Biotechnol.">
        <title>Complete genome sequence of a malodorant-producing acetogen, Clostridium scatologenes ATCC 25775(T).</title>
        <authorList>
            <person name="Zhu Z."/>
            <person name="Guo T."/>
            <person name="Zheng H."/>
            <person name="Song T."/>
            <person name="Ouyang P."/>
            <person name="Xie J."/>
        </authorList>
    </citation>
    <scope>NUCLEOTIDE SEQUENCE [LARGE SCALE GENOMIC DNA]</scope>
    <source>
        <strain evidence="2 3">ATCC 25775</strain>
    </source>
</reference>
<dbReference type="HOGENOM" id="CLU_1141002_0_0_9"/>